<protein>
    <submittedName>
        <fullName evidence="3">Tetratricopeptide repeat domain containing protein</fullName>
    </submittedName>
</protein>
<proteinExistence type="predicted"/>
<dbReference type="AlphaFoldDB" id="L8GI53"/>
<accession>L8GI53</accession>
<reference evidence="3 4" key="1">
    <citation type="journal article" date="2013" name="Genome Biol.">
        <title>Genome of Acanthamoeba castellanii highlights extensive lateral gene transfer and early evolution of tyrosine kinase signaling.</title>
        <authorList>
            <person name="Clarke M."/>
            <person name="Lohan A.J."/>
            <person name="Liu B."/>
            <person name="Lagkouvardos I."/>
            <person name="Roy S."/>
            <person name="Zafar N."/>
            <person name="Bertelli C."/>
            <person name="Schilde C."/>
            <person name="Kianianmomeni A."/>
            <person name="Burglin T.R."/>
            <person name="Frech C."/>
            <person name="Turcotte B."/>
            <person name="Kopec K.O."/>
            <person name="Synnott J.M."/>
            <person name="Choo C."/>
            <person name="Paponov I."/>
            <person name="Finkler A."/>
            <person name="Soon Heng Tan C."/>
            <person name="Hutchins A.P."/>
            <person name="Weinmeier T."/>
            <person name="Rattei T."/>
            <person name="Chu J.S."/>
            <person name="Gimenez G."/>
            <person name="Irimia M."/>
            <person name="Rigden D.J."/>
            <person name="Fitzpatrick D.A."/>
            <person name="Lorenzo-Morales J."/>
            <person name="Bateman A."/>
            <person name="Chiu C.H."/>
            <person name="Tang P."/>
            <person name="Hegemann P."/>
            <person name="Fromm H."/>
            <person name="Raoult D."/>
            <person name="Greub G."/>
            <person name="Miranda-Saavedra D."/>
            <person name="Chen N."/>
            <person name="Nash P."/>
            <person name="Ginger M.L."/>
            <person name="Horn M."/>
            <person name="Schaap P."/>
            <person name="Caler L."/>
            <person name="Loftus B."/>
        </authorList>
    </citation>
    <scope>NUCLEOTIDE SEQUENCE [LARGE SCALE GENOMIC DNA]</scope>
    <source>
        <strain evidence="3 4">Neff</strain>
    </source>
</reference>
<dbReference type="InterPro" id="IPR019734">
    <property type="entry name" value="TPR_rpt"/>
</dbReference>
<keyword evidence="4" id="KW-1185">Reference proteome</keyword>
<dbReference type="Proteomes" id="UP000011083">
    <property type="component" value="Unassembled WGS sequence"/>
</dbReference>
<evidence type="ECO:0000313" key="4">
    <source>
        <dbReference type="Proteomes" id="UP000011083"/>
    </source>
</evidence>
<dbReference type="GeneID" id="14913355"/>
<dbReference type="PROSITE" id="PS50293">
    <property type="entry name" value="TPR_REGION"/>
    <property type="match status" value="1"/>
</dbReference>
<dbReference type="InterPro" id="IPR011990">
    <property type="entry name" value="TPR-like_helical_dom_sf"/>
</dbReference>
<feature type="region of interest" description="Disordered" evidence="2">
    <location>
        <begin position="548"/>
        <end position="584"/>
    </location>
</feature>
<evidence type="ECO:0000313" key="3">
    <source>
        <dbReference type="EMBL" id="ELR12632.1"/>
    </source>
</evidence>
<dbReference type="RefSeq" id="XP_004334645.1">
    <property type="nucleotide sequence ID" value="XM_004334597.1"/>
</dbReference>
<dbReference type="VEuPathDB" id="AmoebaDB:ACA1_091420"/>
<dbReference type="Gene3D" id="1.25.40.10">
    <property type="entry name" value="Tetratricopeptide repeat domain"/>
    <property type="match status" value="1"/>
</dbReference>
<dbReference type="SUPFAM" id="SSF48452">
    <property type="entry name" value="TPR-like"/>
    <property type="match status" value="1"/>
</dbReference>
<dbReference type="SMART" id="SM00028">
    <property type="entry name" value="TPR"/>
    <property type="match status" value="1"/>
</dbReference>
<dbReference type="EMBL" id="KB008103">
    <property type="protein sequence ID" value="ELR12632.1"/>
    <property type="molecule type" value="Genomic_DNA"/>
</dbReference>
<sequence>MRRPVPDHRRQEIDKLLAGIASTKSKDQQITTFADVGLRYKDLGDINQAIFYLLKSVRLKPDAKVFVALAELYEEAHRYSDAVATYQRSLKLNPSQTSIFYRITRILIRLHQEDTTKPFLSEAERWAAKYGSLIPSSSLLVLTAVSCRVEQLERGDPAVAELKSDILKLNGDMNQALHVANEASQKHPTNLALHVKCVELHNLKGDIEGSSLDEDLQWWSWLNDFAARLPAGSNGSRGHQNGATEAKEGHSTLSKELLFFRIFVCDHYTRIATQHEDHLDCMASCKQLRDLVREANGLISGQVPKVKGGEVFNEDAQLLQALHPALPAEIDNASLQRLQAVHLLAAKRLSEIAKTMYLLAIELTPAKAQELLENVEAYKARMLGLAATCDRVAVAKNAADLDRIIHILSFYWRHKLRKMIEKFLDLLFLSSADKVLVWLPFTQPFTIVDIYNFIDKLCEQHDFYRSQPTFRKQLVAPIDNLSSSSQQRFWKSLLYYQQYYAGGEEKSFGQGVRPREPLTVFIDKPTELFSTRQLGSYCAQLQGSAVLPKAQEDEEPRIDQAETVSAPSVLATPPTSSEAPGGKA</sequence>
<evidence type="ECO:0000256" key="2">
    <source>
        <dbReference type="SAM" id="MobiDB-lite"/>
    </source>
</evidence>
<dbReference type="Pfam" id="PF13181">
    <property type="entry name" value="TPR_8"/>
    <property type="match status" value="2"/>
</dbReference>
<name>L8GI53_ACACF</name>
<gene>
    <name evidence="3" type="ORF">ACA1_091420</name>
</gene>
<dbReference type="KEGG" id="acan:ACA1_091420"/>
<dbReference type="PROSITE" id="PS50005">
    <property type="entry name" value="TPR"/>
    <property type="match status" value="1"/>
</dbReference>
<organism evidence="3 4">
    <name type="scientific">Acanthamoeba castellanii (strain ATCC 30010 / Neff)</name>
    <dbReference type="NCBI Taxonomy" id="1257118"/>
    <lineage>
        <taxon>Eukaryota</taxon>
        <taxon>Amoebozoa</taxon>
        <taxon>Discosea</taxon>
        <taxon>Longamoebia</taxon>
        <taxon>Centramoebida</taxon>
        <taxon>Acanthamoebidae</taxon>
        <taxon>Acanthamoeba</taxon>
    </lineage>
</organism>
<evidence type="ECO:0000256" key="1">
    <source>
        <dbReference type="PROSITE-ProRule" id="PRU00339"/>
    </source>
</evidence>
<feature type="repeat" description="TPR" evidence="1">
    <location>
        <begin position="63"/>
        <end position="96"/>
    </location>
</feature>
<keyword evidence="1" id="KW-0802">TPR repeat</keyword>